<dbReference type="Proteomes" id="UP000199413">
    <property type="component" value="Unassembled WGS sequence"/>
</dbReference>
<feature type="transmembrane region" description="Helical" evidence="2">
    <location>
        <begin position="259"/>
        <end position="288"/>
    </location>
</feature>
<dbReference type="EMBL" id="FMHV01000002">
    <property type="protein sequence ID" value="SCL33855.1"/>
    <property type="molecule type" value="Genomic_DNA"/>
</dbReference>
<feature type="transmembrane region" description="Helical" evidence="2">
    <location>
        <begin position="389"/>
        <end position="405"/>
    </location>
</feature>
<feature type="transmembrane region" description="Helical" evidence="2">
    <location>
        <begin position="163"/>
        <end position="182"/>
    </location>
</feature>
<gene>
    <name evidence="3" type="ORF">GA0070624_4840</name>
</gene>
<feature type="compositionally biased region" description="Low complexity" evidence="1">
    <location>
        <begin position="27"/>
        <end position="38"/>
    </location>
</feature>
<keyword evidence="2" id="KW-0472">Membrane</keyword>
<dbReference type="STRING" id="568872.GA0070624_4840"/>
<accession>A0A1C6SXJ6</accession>
<reference evidence="4" key="1">
    <citation type="submission" date="2016-06" db="EMBL/GenBank/DDBJ databases">
        <authorList>
            <person name="Varghese N."/>
            <person name="Submissions Spin"/>
        </authorList>
    </citation>
    <scope>NUCLEOTIDE SEQUENCE [LARGE SCALE GENOMIC DNA]</scope>
    <source>
        <strain evidence="4">DSM 45431</strain>
    </source>
</reference>
<feature type="transmembrane region" description="Helical" evidence="2">
    <location>
        <begin position="64"/>
        <end position="89"/>
    </location>
</feature>
<evidence type="ECO:0000313" key="4">
    <source>
        <dbReference type="Proteomes" id="UP000199413"/>
    </source>
</evidence>
<organism evidence="3 4">
    <name type="scientific">Micromonospora rhizosphaerae</name>
    <dbReference type="NCBI Taxonomy" id="568872"/>
    <lineage>
        <taxon>Bacteria</taxon>
        <taxon>Bacillati</taxon>
        <taxon>Actinomycetota</taxon>
        <taxon>Actinomycetes</taxon>
        <taxon>Micromonosporales</taxon>
        <taxon>Micromonosporaceae</taxon>
        <taxon>Micromonospora</taxon>
    </lineage>
</organism>
<feature type="transmembrane region" description="Helical" evidence="2">
    <location>
        <begin position="436"/>
        <end position="456"/>
    </location>
</feature>
<feature type="transmembrane region" description="Helical" evidence="2">
    <location>
        <begin position="224"/>
        <end position="253"/>
    </location>
</feature>
<evidence type="ECO:0008006" key="5">
    <source>
        <dbReference type="Google" id="ProtNLM"/>
    </source>
</evidence>
<feature type="compositionally biased region" description="Low complexity" evidence="1">
    <location>
        <begin position="1"/>
        <end position="13"/>
    </location>
</feature>
<feature type="region of interest" description="Disordered" evidence="1">
    <location>
        <begin position="1"/>
        <end position="45"/>
    </location>
</feature>
<sequence>MPGTVRGPRAVAGGAIGGGRMADERQAGAAGAPATGAERPGRRGRLRPVARAASRLADRVPAPWGFVLAVFVGSKVVLSLVGVIALSAWDNVRGAPPAVETTMRIQQHEVSPHRWISLWFAWDSFLYDHLARMPLDEPWRNFAFPLLYPLLARPFAPLLGGHTAWALLLVSNVALVLQLYYAHQLGGRLLATGDRGRLRGTGEQGGGEALARDDPAAGRRFTRYLLLLPAAFLFQAALTESVFVCLALAAFWYAEQRRWLLVGIVGYLLALSRSVGFLVVVPLALVLLRQHGYRLGPRALGRYLRVGWPLVLVPAGWLTFMAFCRWQSGDWYAYKHAQERGWGISVQNPLTVILDGLTRGSPGDAVRVWFAVAVLVIVVCGLRWAELPYLVYTVIVVLVPLSIGPPVYRSLLRYLIAAFPVGLVLARWARRATVDTWLTAALALLQGALFVVWLTYWTHFII</sequence>
<feature type="transmembrane region" description="Helical" evidence="2">
    <location>
        <begin position="411"/>
        <end position="429"/>
    </location>
</feature>
<keyword evidence="2" id="KW-1133">Transmembrane helix</keyword>
<feature type="transmembrane region" description="Helical" evidence="2">
    <location>
        <begin position="365"/>
        <end position="382"/>
    </location>
</feature>
<name>A0A1C6SXJ6_9ACTN</name>
<evidence type="ECO:0000313" key="3">
    <source>
        <dbReference type="EMBL" id="SCL33855.1"/>
    </source>
</evidence>
<feature type="transmembrane region" description="Helical" evidence="2">
    <location>
        <begin position="308"/>
        <end position="328"/>
    </location>
</feature>
<dbReference type="AlphaFoldDB" id="A0A1C6SXJ6"/>
<keyword evidence="4" id="KW-1185">Reference proteome</keyword>
<keyword evidence="2" id="KW-0812">Transmembrane</keyword>
<proteinExistence type="predicted"/>
<evidence type="ECO:0000256" key="1">
    <source>
        <dbReference type="SAM" id="MobiDB-lite"/>
    </source>
</evidence>
<evidence type="ECO:0000256" key="2">
    <source>
        <dbReference type="SAM" id="Phobius"/>
    </source>
</evidence>
<protein>
    <recommendedName>
        <fullName evidence="5">Mannosyltransferase (PIG-V)</fullName>
    </recommendedName>
</protein>